<dbReference type="Proteomes" id="UP000037035">
    <property type="component" value="Unassembled WGS sequence"/>
</dbReference>
<evidence type="ECO:0000313" key="1">
    <source>
        <dbReference type="EMBL" id="KNZ61449.1"/>
    </source>
</evidence>
<dbReference type="VEuPathDB" id="FungiDB:VP01_139g10"/>
<reference evidence="1 2" key="1">
    <citation type="submission" date="2015-08" db="EMBL/GenBank/DDBJ databases">
        <title>Next Generation Sequencing and Analysis of the Genome of Puccinia sorghi L Schw, the Causal Agent of Maize Common Rust.</title>
        <authorList>
            <person name="Rochi L."/>
            <person name="Burguener G."/>
            <person name="Darino M."/>
            <person name="Turjanski A."/>
            <person name="Kreff E."/>
            <person name="Dieguez M.J."/>
            <person name="Sacco F."/>
        </authorList>
    </citation>
    <scope>NUCLEOTIDE SEQUENCE [LARGE SCALE GENOMIC DNA]</scope>
    <source>
        <strain evidence="1 2">RO10H11247</strain>
    </source>
</reference>
<protein>
    <recommendedName>
        <fullName evidence="3">Rust transferred protein</fullName>
    </recommendedName>
</protein>
<organism evidence="1 2">
    <name type="scientific">Puccinia sorghi</name>
    <dbReference type="NCBI Taxonomy" id="27349"/>
    <lineage>
        <taxon>Eukaryota</taxon>
        <taxon>Fungi</taxon>
        <taxon>Dikarya</taxon>
        <taxon>Basidiomycota</taxon>
        <taxon>Pucciniomycotina</taxon>
        <taxon>Pucciniomycetes</taxon>
        <taxon>Pucciniales</taxon>
        <taxon>Pucciniaceae</taxon>
        <taxon>Puccinia</taxon>
    </lineage>
</organism>
<evidence type="ECO:0008006" key="3">
    <source>
        <dbReference type="Google" id="ProtNLM"/>
    </source>
</evidence>
<name>A0A0L6VL71_9BASI</name>
<gene>
    <name evidence="1" type="ORF">VP01_139g10</name>
</gene>
<proteinExistence type="predicted"/>
<evidence type="ECO:0000313" key="2">
    <source>
        <dbReference type="Proteomes" id="UP000037035"/>
    </source>
</evidence>
<accession>A0A0L6VL71</accession>
<dbReference type="OrthoDB" id="2497047at2759"/>
<dbReference type="STRING" id="27349.A0A0L6VL71"/>
<sequence length="159" mass="17155">MGRAQVTYCKAQSGSHAGSHAASLKKRGLEAEPAGFYDHPSMVPIDLTPAKCSNSTCYPGTFQPPALEDCEVVIQAQLYNSTGSLQASPGTWVFVSYGTCATVFQNPEESSHTLQYNWAELGAQAGKIAGSCMLDEHEYSTMGGACMFEKYLKYKFEGT</sequence>
<keyword evidence="2" id="KW-1185">Reference proteome</keyword>
<dbReference type="EMBL" id="LAVV01004443">
    <property type="protein sequence ID" value="KNZ61449.1"/>
    <property type="molecule type" value="Genomic_DNA"/>
</dbReference>
<dbReference type="AlphaFoldDB" id="A0A0L6VL71"/>
<comment type="caution">
    <text evidence="1">The sequence shown here is derived from an EMBL/GenBank/DDBJ whole genome shotgun (WGS) entry which is preliminary data.</text>
</comment>